<gene>
    <name evidence="1" type="ORF">CGOC_LOCUS2844</name>
</gene>
<name>A0A3P6R5H0_CYLGO</name>
<sequence>MDESAEVRFRKHTVEIENDTEADRKLLNEGDRSGLVQHSVKIQTVTPSRDILVEQNTLAPRYQGKICQDCCPTREDKDKHESQTKHKKKLLVYEFFAKEIPKFGPFSGSSVLLKRYTACGERVVGLECVHELHFSFTVQPWWACSICYESGALMEQADVHLTSMSHITTYLDEFHSSKIASLHMDGDRLEVYKEIRRLCDVIIEEQGTFGLFIILHS</sequence>
<dbReference type="AlphaFoldDB" id="A0A3P6R5H0"/>
<accession>A0A3P6R5H0</accession>
<dbReference type="OrthoDB" id="5877502at2759"/>
<evidence type="ECO:0000313" key="1">
    <source>
        <dbReference type="EMBL" id="VDK53967.1"/>
    </source>
</evidence>
<dbReference type="EMBL" id="UYRV01006771">
    <property type="protein sequence ID" value="VDK53967.1"/>
    <property type="molecule type" value="Genomic_DNA"/>
</dbReference>
<dbReference type="Proteomes" id="UP000271889">
    <property type="component" value="Unassembled WGS sequence"/>
</dbReference>
<keyword evidence="2" id="KW-1185">Reference proteome</keyword>
<reference evidence="1 2" key="1">
    <citation type="submission" date="2018-11" db="EMBL/GenBank/DDBJ databases">
        <authorList>
            <consortium name="Pathogen Informatics"/>
        </authorList>
    </citation>
    <scope>NUCLEOTIDE SEQUENCE [LARGE SCALE GENOMIC DNA]</scope>
</reference>
<protein>
    <submittedName>
        <fullName evidence="1">Uncharacterized protein</fullName>
    </submittedName>
</protein>
<proteinExistence type="predicted"/>
<evidence type="ECO:0000313" key="2">
    <source>
        <dbReference type="Proteomes" id="UP000271889"/>
    </source>
</evidence>
<organism evidence="1 2">
    <name type="scientific">Cylicostephanus goldi</name>
    <name type="common">Nematode worm</name>
    <dbReference type="NCBI Taxonomy" id="71465"/>
    <lineage>
        <taxon>Eukaryota</taxon>
        <taxon>Metazoa</taxon>
        <taxon>Ecdysozoa</taxon>
        <taxon>Nematoda</taxon>
        <taxon>Chromadorea</taxon>
        <taxon>Rhabditida</taxon>
        <taxon>Rhabditina</taxon>
        <taxon>Rhabditomorpha</taxon>
        <taxon>Strongyloidea</taxon>
        <taxon>Strongylidae</taxon>
        <taxon>Cylicostephanus</taxon>
    </lineage>
</organism>